<dbReference type="InterPro" id="IPR000836">
    <property type="entry name" value="PRTase_dom"/>
</dbReference>
<keyword evidence="5" id="KW-0660">Purine salvage</keyword>
<proteinExistence type="predicted"/>
<keyword evidence="1" id="KW-1003">Cell membrane</keyword>
<dbReference type="CDD" id="cd06223">
    <property type="entry name" value="PRTases_typeI"/>
    <property type="match status" value="1"/>
</dbReference>
<dbReference type="SUPFAM" id="SSF53271">
    <property type="entry name" value="PRTase-like"/>
    <property type="match status" value="1"/>
</dbReference>
<gene>
    <name evidence="9" type="ORF">DC094_14170</name>
</gene>
<accession>A0A2V1GSQ1</accession>
<dbReference type="EMBL" id="QDDL01000005">
    <property type="protein sequence ID" value="PVZ68419.1"/>
    <property type="molecule type" value="Genomic_DNA"/>
</dbReference>
<sequence>MSSYNNDVIKSWAELHRDSRELARRLLNKQQWKGIIAVTRGGMIPAAIIARELNIRMIDTLCISCYDDQQMGVLKIIKDVSIDTDGEGYLVIDDLVDTGMTLKAVREKLPKAHIATLYVKPAGEGLVDSSVYQFSQETWVRFPWDLELNYAQPLVNRQQEN</sequence>
<evidence type="ECO:0000256" key="4">
    <source>
        <dbReference type="ARBA" id="ARBA00022723"/>
    </source>
</evidence>
<keyword evidence="6" id="KW-0460">Magnesium</keyword>
<keyword evidence="10" id="KW-1185">Reference proteome</keyword>
<dbReference type="GO" id="GO:0032265">
    <property type="term" value="P:XMP salvage"/>
    <property type="evidence" value="ECO:0007669"/>
    <property type="project" value="TreeGrafter"/>
</dbReference>
<dbReference type="RefSeq" id="WP_116687747.1">
    <property type="nucleotide sequence ID" value="NZ_CAWNYD010000005.1"/>
</dbReference>
<dbReference type="GO" id="GO:0032264">
    <property type="term" value="P:IMP salvage"/>
    <property type="evidence" value="ECO:0007669"/>
    <property type="project" value="TreeGrafter"/>
</dbReference>
<protein>
    <submittedName>
        <fullName evidence="9">Xanthine phosphoribosyltransferase</fullName>
    </submittedName>
</protein>
<keyword evidence="7" id="KW-0472">Membrane</keyword>
<name>A0A2V1GSQ1_9GAMM</name>
<evidence type="ECO:0000256" key="7">
    <source>
        <dbReference type="ARBA" id="ARBA00023136"/>
    </source>
</evidence>
<evidence type="ECO:0000313" key="9">
    <source>
        <dbReference type="EMBL" id="PVZ68419.1"/>
    </source>
</evidence>
<dbReference type="Proteomes" id="UP000244906">
    <property type="component" value="Unassembled WGS sequence"/>
</dbReference>
<dbReference type="GO" id="GO:0046872">
    <property type="term" value="F:metal ion binding"/>
    <property type="evidence" value="ECO:0007669"/>
    <property type="project" value="UniProtKB-KW"/>
</dbReference>
<dbReference type="GO" id="GO:0032263">
    <property type="term" value="P:GMP salvage"/>
    <property type="evidence" value="ECO:0007669"/>
    <property type="project" value="TreeGrafter"/>
</dbReference>
<evidence type="ECO:0000256" key="3">
    <source>
        <dbReference type="ARBA" id="ARBA00022679"/>
    </source>
</evidence>
<dbReference type="InterPro" id="IPR029057">
    <property type="entry name" value="PRTase-like"/>
</dbReference>
<dbReference type="GO" id="GO:0005829">
    <property type="term" value="C:cytosol"/>
    <property type="evidence" value="ECO:0007669"/>
    <property type="project" value="TreeGrafter"/>
</dbReference>
<dbReference type="NCBIfam" id="NF006613">
    <property type="entry name" value="PRK09177.1"/>
    <property type="match status" value="1"/>
</dbReference>
<keyword evidence="2 9" id="KW-0328">Glycosyltransferase</keyword>
<organism evidence="9 10">
    <name type="scientific">Pelagibaculum spongiae</name>
    <dbReference type="NCBI Taxonomy" id="2080658"/>
    <lineage>
        <taxon>Bacteria</taxon>
        <taxon>Pseudomonadati</taxon>
        <taxon>Pseudomonadota</taxon>
        <taxon>Gammaproteobacteria</taxon>
        <taxon>Oceanospirillales</taxon>
        <taxon>Pelagibaculum</taxon>
    </lineage>
</organism>
<dbReference type="AlphaFoldDB" id="A0A2V1GSQ1"/>
<evidence type="ECO:0000256" key="6">
    <source>
        <dbReference type="ARBA" id="ARBA00022842"/>
    </source>
</evidence>
<evidence type="ECO:0000259" key="8">
    <source>
        <dbReference type="Pfam" id="PF00156"/>
    </source>
</evidence>
<dbReference type="PANTHER" id="PTHR39563:SF1">
    <property type="entry name" value="XANTHINE-GUANINE PHOSPHORIBOSYLTRANSFERASE"/>
    <property type="match status" value="1"/>
</dbReference>
<dbReference type="GO" id="GO:0004422">
    <property type="term" value="F:hypoxanthine phosphoribosyltransferase activity"/>
    <property type="evidence" value="ECO:0007669"/>
    <property type="project" value="TreeGrafter"/>
</dbReference>
<dbReference type="InterPro" id="IPR023747">
    <property type="entry name" value="Xanthine_Guanine_PRibTrfase"/>
</dbReference>
<feature type="domain" description="Phosphoribosyltransferase" evidence="8">
    <location>
        <begin position="11"/>
        <end position="150"/>
    </location>
</feature>
<keyword evidence="4" id="KW-0479">Metal-binding</keyword>
<evidence type="ECO:0000256" key="2">
    <source>
        <dbReference type="ARBA" id="ARBA00022676"/>
    </source>
</evidence>
<dbReference type="PANTHER" id="PTHR39563">
    <property type="entry name" value="XANTHINE PHOSPHORIBOSYLTRANSFERASE"/>
    <property type="match status" value="1"/>
</dbReference>
<dbReference type="Pfam" id="PF00156">
    <property type="entry name" value="Pribosyltran"/>
    <property type="match status" value="1"/>
</dbReference>
<dbReference type="Gene3D" id="3.40.50.2020">
    <property type="match status" value="1"/>
</dbReference>
<reference evidence="9 10" key="1">
    <citation type="submission" date="2018-04" db="EMBL/GenBank/DDBJ databases">
        <title>Thalassorhabdus spongiae gen. nov., sp. nov., isolated from a marine sponge in South-West Iceland.</title>
        <authorList>
            <person name="Knobloch S."/>
            <person name="Daussin A."/>
            <person name="Johannsson R."/>
            <person name="Marteinsson V.T."/>
        </authorList>
    </citation>
    <scope>NUCLEOTIDE SEQUENCE [LARGE SCALE GENOMIC DNA]</scope>
    <source>
        <strain evidence="9 10">Hp12</strain>
    </source>
</reference>
<evidence type="ECO:0000256" key="1">
    <source>
        <dbReference type="ARBA" id="ARBA00022475"/>
    </source>
</evidence>
<dbReference type="GO" id="GO:0006166">
    <property type="term" value="P:purine ribonucleoside salvage"/>
    <property type="evidence" value="ECO:0007669"/>
    <property type="project" value="UniProtKB-KW"/>
</dbReference>
<dbReference type="OrthoDB" id="9789690at2"/>
<evidence type="ECO:0000256" key="5">
    <source>
        <dbReference type="ARBA" id="ARBA00022726"/>
    </source>
</evidence>
<evidence type="ECO:0000313" key="10">
    <source>
        <dbReference type="Proteomes" id="UP000244906"/>
    </source>
</evidence>
<dbReference type="GO" id="GO:0000310">
    <property type="term" value="F:xanthine phosphoribosyltransferase activity"/>
    <property type="evidence" value="ECO:0007669"/>
    <property type="project" value="InterPro"/>
</dbReference>
<keyword evidence="3 9" id="KW-0808">Transferase</keyword>
<comment type="caution">
    <text evidence="9">The sequence shown here is derived from an EMBL/GenBank/DDBJ whole genome shotgun (WGS) entry which is preliminary data.</text>
</comment>